<gene>
    <name evidence="4" type="ORF">PBAH0796_LOCUS9488</name>
</gene>
<protein>
    <submittedName>
        <fullName evidence="4">Uncharacterized protein</fullName>
    </submittedName>
</protein>
<proteinExistence type="predicted"/>
<feature type="coiled-coil region" evidence="1">
    <location>
        <begin position="451"/>
        <end position="506"/>
    </location>
</feature>
<feature type="compositionally biased region" description="Basic and acidic residues" evidence="2">
    <location>
        <begin position="608"/>
        <end position="638"/>
    </location>
</feature>
<keyword evidence="1" id="KW-0175">Coiled coil</keyword>
<sequence length="691" mass="76742">MELAKWAVAVLVAVVCIHPSGASRGKLQGMAAVTPIQKVLTLMSDMLAKAKKEKEQEANRMSAFSQWCDDQKRIKTGEIQVGEEQMELLDAAILKADARIRALTDRILELEEDVGRWQKDMASATDVRKKEEADYTATLQDYSESLDAVTEAIAVLKKQEAGTPQTELVQALVQVQRRPNLPLAAKSALTAFLQQAQPSVEEMPDDQLFNKAPKAYAYEFQSGGVVDMLIKLKDQFYNQKSELMSDELKAKHAYEVIMQQLTDNIEIAQNEISKKTSLRAEVQQAKAEAEGALAMTTTELNEDKKYLAEAEALCTQKTNDFESRQELRAEEIATLQKAIEIISSSTVAGAGEKHLPTMLQSGARPRSALAQLQGGQQNPLQERIAAFLAERARLSGSRLLSQVSQRVAADPFKKVKKLIKDLIVQLMEEATAEVEHKGWCDTELATNKQTRDKKTEEVNSLTAEIEDLTAKIARLTQDLADLAAAIKELEEAMAKATADRTASKQTNEQTIQDAKEAQIAVQQAMAVVKEYYAKSAQATALAQQTPDMDAPETFDKPYKGMLPEGGNVVDFLEVILTDFTRLESETSSAEATEQDEYEKFMFESKKDKALKENESEHKDAKKSDKESALHSAEEELKTTQEQLSAAVAYYEKLKPTCVDSGVTYEERVKRREEEIQSLQEALKILSGEDIA</sequence>
<feature type="coiled-coil region" evidence="1">
    <location>
        <begin position="93"/>
        <end position="159"/>
    </location>
</feature>
<name>A0A7S0A640_9DINO</name>
<organism evidence="4">
    <name type="scientific">Pyrodinium bahamense</name>
    <dbReference type="NCBI Taxonomy" id="73915"/>
    <lineage>
        <taxon>Eukaryota</taxon>
        <taxon>Sar</taxon>
        <taxon>Alveolata</taxon>
        <taxon>Dinophyceae</taxon>
        <taxon>Gonyaulacales</taxon>
        <taxon>Pyrocystaceae</taxon>
        <taxon>Pyrodinium</taxon>
    </lineage>
</organism>
<keyword evidence="3" id="KW-0732">Signal</keyword>
<evidence type="ECO:0000256" key="2">
    <source>
        <dbReference type="SAM" id="MobiDB-lite"/>
    </source>
</evidence>
<feature type="region of interest" description="Disordered" evidence="2">
    <location>
        <begin position="608"/>
        <end position="640"/>
    </location>
</feature>
<feature type="chain" id="PRO_5030944688" evidence="3">
    <location>
        <begin position="23"/>
        <end position="691"/>
    </location>
</feature>
<reference evidence="4" key="1">
    <citation type="submission" date="2021-01" db="EMBL/GenBank/DDBJ databases">
        <authorList>
            <person name="Corre E."/>
            <person name="Pelletier E."/>
            <person name="Niang G."/>
            <person name="Scheremetjew M."/>
            <person name="Finn R."/>
            <person name="Kale V."/>
            <person name="Holt S."/>
            <person name="Cochrane G."/>
            <person name="Meng A."/>
            <person name="Brown T."/>
            <person name="Cohen L."/>
        </authorList>
    </citation>
    <scope>NUCLEOTIDE SEQUENCE</scope>
    <source>
        <strain evidence="4">Pbaha01</strain>
    </source>
</reference>
<dbReference type="AlphaFoldDB" id="A0A7S0A640"/>
<evidence type="ECO:0000256" key="3">
    <source>
        <dbReference type="SAM" id="SignalP"/>
    </source>
</evidence>
<feature type="coiled-coil region" evidence="1">
    <location>
        <begin position="251"/>
        <end position="295"/>
    </location>
</feature>
<evidence type="ECO:0000313" key="4">
    <source>
        <dbReference type="EMBL" id="CAD8354121.1"/>
    </source>
</evidence>
<dbReference type="EMBL" id="HBEG01015656">
    <property type="protein sequence ID" value="CAD8354121.1"/>
    <property type="molecule type" value="Transcribed_RNA"/>
</dbReference>
<evidence type="ECO:0000256" key="1">
    <source>
        <dbReference type="SAM" id="Coils"/>
    </source>
</evidence>
<feature type="signal peptide" evidence="3">
    <location>
        <begin position="1"/>
        <end position="22"/>
    </location>
</feature>
<accession>A0A7S0A640</accession>